<dbReference type="RefSeq" id="WP_257767883.1">
    <property type="nucleotide sequence ID" value="NZ_CP102480.1"/>
</dbReference>
<keyword evidence="4" id="KW-1185">Reference proteome</keyword>
<feature type="signal peptide" evidence="2">
    <location>
        <begin position="1"/>
        <end position="27"/>
    </location>
</feature>
<evidence type="ECO:0000313" key="4">
    <source>
        <dbReference type="Proteomes" id="UP001060336"/>
    </source>
</evidence>
<feature type="transmembrane region" description="Helical" evidence="1">
    <location>
        <begin position="115"/>
        <end position="140"/>
    </location>
</feature>
<keyword evidence="1" id="KW-1133">Transmembrane helix</keyword>
<feature type="transmembrane region" description="Helical" evidence="1">
    <location>
        <begin position="256"/>
        <end position="281"/>
    </location>
</feature>
<accession>A0A9J7ARX4</accession>
<evidence type="ECO:0000256" key="1">
    <source>
        <dbReference type="SAM" id="Phobius"/>
    </source>
</evidence>
<evidence type="ECO:0008006" key="5">
    <source>
        <dbReference type="Google" id="ProtNLM"/>
    </source>
</evidence>
<feature type="transmembrane region" description="Helical" evidence="1">
    <location>
        <begin position="163"/>
        <end position="184"/>
    </location>
</feature>
<keyword evidence="1" id="KW-0812">Transmembrane</keyword>
<sequence>MTVRKSVFAVKLAVLCLALLWPVQASAHVSEQGFVLLLPTGIYTASGVAVVALTVVLLFAVPTGPMRALFLARGFTVQPPEGLRTATSLAMFLVMLATIFIGLEGPRDPLSNLMSLMFWTVGWVGFIAMTGLFGNLFHWLNPWTGLYRLFCPMRPMVRLSPRIGVWPAVLLLVGFAAFLLADIAPDDPGRLAKLVGLYWLAMMIGLVLCGPDWLRQVELGSVLSRTYAGLAPARLGEKSGIGAPGWRLVGRDPVPAAGIFALTLLAVGSFDGINETFWWLGQIGVNPLEFPGRSAVVWPTLTGLVCAVVILPATFALTIWLGLVAARAKTGFVETFKRLAPSLLPIAFAYHVVHYLTSFLVNGQHTLAALNDPFARGADYLGLAPFHVTTGFFNRIDTVEIIWLSQAGAVVLGHVWSVLLAHRMALDLFPDNRRAVLVTLPLSIFMILYTFLGLWLLAAPKGA</sequence>
<keyword evidence="2" id="KW-0732">Signal</keyword>
<name>A0A9J7ARX4_9PROT</name>
<dbReference type="Proteomes" id="UP001060336">
    <property type="component" value="Chromosome"/>
</dbReference>
<feature type="transmembrane region" description="Helical" evidence="1">
    <location>
        <begin position="338"/>
        <end position="357"/>
    </location>
</feature>
<protein>
    <recommendedName>
        <fullName evidence="5">Fenitrothion hydrolase</fullName>
    </recommendedName>
</protein>
<feature type="transmembrane region" description="Helical" evidence="1">
    <location>
        <begin position="82"/>
        <end position="103"/>
    </location>
</feature>
<feature type="transmembrane region" description="Helical" evidence="1">
    <location>
        <begin position="301"/>
        <end position="326"/>
    </location>
</feature>
<dbReference type="AlphaFoldDB" id="A0A9J7ARX4"/>
<feature type="transmembrane region" description="Helical" evidence="1">
    <location>
        <begin position="401"/>
        <end position="422"/>
    </location>
</feature>
<reference evidence="3" key="1">
    <citation type="submission" date="2022-08" db="EMBL/GenBank/DDBJ databases">
        <title>Nisaea acidiphila sp. nov., isolated from a marine algal debris and emended description of the genus Nisaea Urios et al. 2008.</title>
        <authorList>
            <person name="Kwon K."/>
        </authorList>
    </citation>
    <scope>NUCLEOTIDE SEQUENCE</scope>
    <source>
        <strain evidence="3">MEBiC11861</strain>
    </source>
</reference>
<keyword evidence="1" id="KW-0472">Membrane</keyword>
<proteinExistence type="predicted"/>
<feature type="transmembrane region" description="Helical" evidence="1">
    <location>
        <begin position="41"/>
        <end position="61"/>
    </location>
</feature>
<organism evidence="3 4">
    <name type="scientific">Nisaea acidiphila</name>
    <dbReference type="NCBI Taxonomy" id="1862145"/>
    <lineage>
        <taxon>Bacteria</taxon>
        <taxon>Pseudomonadati</taxon>
        <taxon>Pseudomonadota</taxon>
        <taxon>Alphaproteobacteria</taxon>
        <taxon>Rhodospirillales</taxon>
        <taxon>Thalassobaculaceae</taxon>
        <taxon>Nisaea</taxon>
    </lineage>
</organism>
<feature type="chain" id="PRO_5039894396" description="Fenitrothion hydrolase" evidence="2">
    <location>
        <begin position="28"/>
        <end position="463"/>
    </location>
</feature>
<feature type="transmembrane region" description="Helical" evidence="1">
    <location>
        <begin position="196"/>
        <end position="214"/>
    </location>
</feature>
<evidence type="ECO:0000256" key="2">
    <source>
        <dbReference type="SAM" id="SignalP"/>
    </source>
</evidence>
<dbReference type="EMBL" id="CP102480">
    <property type="protein sequence ID" value="UUX49313.1"/>
    <property type="molecule type" value="Genomic_DNA"/>
</dbReference>
<feature type="transmembrane region" description="Helical" evidence="1">
    <location>
        <begin position="434"/>
        <end position="458"/>
    </location>
</feature>
<dbReference type="KEGG" id="naci:NUH88_18165"/>
<evidence type="ECO:0000313" key="3">
    <source>
        <dbReference type="EMBL" id="UUX49313.1"/>
    </source>
</evidence>
<gene>
    <name evidence="3" type="ORF">NUH88_18165</name>
</gene>